<dbReference type="EMBL" id="JACJPW010000008">
    <property type="protein sequence ID" value="MBD2180394.1"/>
    <property type="molecule type" value="Genomic_DNA"/>
</dbReference>
<accession>A0A926VAQ0</accession>
<dbReference type="AlphaFoldDB" id="A0A926VAQ0"/>
<name>A0A926VAQ0_9CYAN</name>
<dbReference type="InterPro" id="IPR021434">
    <property type="entry name" value="DUF3082"/>
</dbReference>
<dbReference type="PANTHER" id="PTHR35733">
    <property type="entry name" value="OS02G0307800 PROTEIN"/>
    <property type="match status" value="1"/>
</dbReference>
<dbReference type="PANTHER" id="PTHR35733:SF1">
    <property type="entry name" value="OS02G0307800 PROTEIN"/>
    <property type="match status" value="1"/>
</dbReference>
<protein>
    <submittedName>
        <fullName evidence="3">DUF3082 domain-containing protein</fullName>
    </submittedName>
</protein>
<gene>
    <name evidence="3" type="ORF">H6G03_04595</name>
</gene>
<keyword evidence="2" id="KW-1133">Transmembrane helix</keyword>
<feature type="compositionally biased region" description="Polar residues" evidence="1">
    <location>
        <begin position="1"/>
        <end position="10"/>
    </location>
</feature>
<dbReference type="RefSeq" id="WP_190462550.1">
    <property type="nucleotide sequence ID" value="NZ_JACJPW010000008.1"/>
</dbReference>
<evidence type="ECO:0000313" key="3">
    <source>
        <dbReference type="EMBL" id="MBD2180394.1"/>
    </source>
</evidence>
<comment type="caution">
    <text evidence="3">The sequence shown here is derived from an EMBL/GenBank/DDBJ whole genome shotgun (WGS) entry which is preliminary data.</text>
</comment>
<reference evidence="3" key="1">
    <citation type="journal article" date="2015" name="ISME J.">
        <title>Draft Genome Sequence of Streptomyces incarnatus NRRL8089, which Produces the Nucleoside Antibiotic Sinefungin.</title>
        <authorList>
            <person name="Oshima K."/>
            <person name="Hattori M."/>
            <person name="Shimizu H."/>
            <person name="Fukuda K."/>
            <person name="Nemoto M."/>
            <person name="Inagaki K."/>
            <person name="Tamura T."/>
        </authorList>
    </citation>
    <scope>NUCLEOTIDE SEQUENCE</scope>
    <source>
        <strain evidence="3">FACHB-1375</strain>
    </source>
</reference>
<feature type="transmembrane region" description="Helical" evidence="2">
    <location>
        <begin position="28"/>
        <end position="53"/>
    </location>
</feature>
<dbReference type="Proteomes" id="UP000641646">
    <property type="component" value="Unassembled WGS sequence"/>
</dbReference>
<keyword evidence="2" id="KW-0812">Transmembrane</keyword>
<keyword evidence="4" id="KW-1185">Reference proteome</keyword>
<keyword evidence="2" id="KW-0472">Membrane</keyword>
<dbReference type="Pfam" id="PF11282">
    <property type="entry name" value="DUF3082"/>
    <property type="match status" value="1"/>
</dbReference>
<proteinExistence type="predicted"/>
<evidence type="ECO:0000256" key="1">
    <source>
        <dbReference type="SAM" id="MobiDB-lite"/>
    </source>
</evidence>
<feature type="compositionally biased region" description="Low complexity" evidence="1">
    <location>
        <begin position="11"/>
        <end position="22"/>
    </location>
</feature>
<sequence>MNNPTPTQNTPSASDLASPSSPSPLRCLIGSLIATGMTIGLYFLTSSIAQTFAAKPIQSHNVTVINITVAVRTLVVGISSLATFVFGIIAIGLIALAIQISIQQVKNQPAPPQN</sequence>
<evidence type="ECO:0000256" key="2">
    <source>
        <dbReference type="SAM" id="Phobius"/>
    </source>
</evidence>
<reference evidence="3" key="2">
    <citation type="submission" date="2020-08" db="EMBL/GenBank/DDBJ databases">
        <authorList>
            <person name="Chen M."/>
            <person name="Teng W."/>
            <person name="Zhao L."/>
            <person name="Hu C."/>
            <person name="Zhou Y."/>
            <person name="Han B."/>
            <person name="Song L."/>
            <person name="Shu W."/>
        </authorList>
    </citation>
    <scope>NUCLEOTIDE SEQUENCE</scope>
    <source>
        <strain evidence="3">FACHB-1375</strain>
    </source>
</reference>
<evidence type="ECO:0000313" key="4">
    <source>
        <dbReference type="Proteomes" id="UP000641646"/>
    </source>
</evidence>
<organism evidence="3 4">
    <name type="scientific">Aerosakkonema funiforme FACHB-1375</name>
    <dbReference type="NCBI Taxonomy" id="2949571"/>
    <lineage>
        <taxon>Bacteria</taxon>
        <taxon>Bacillati</taxon>
        <taxon>Cyanobacteriota</taxon>
        <taxon>Cyanophyceae</taxon>
        <taxon>Oscillatoriophycideae</taxon>
        <taxon>Aerosakkonematales</taxon>
        <taxon>Aerosakkonemataceae</taxon>
        <taxon>Aerosakkonema</taxon>
    </lineage>
</organism>
<feature type="transmembrane region" description="Helical" evidence="2">
    <location>
        <begin position="74"/>
        <end position="98"/>
    </location>
</feature>
<feature type="region of interest" description="Disordered" evidence="1">
    <location>
        <begin position="1"/>
        <end position="22"/>
    </location>
</feature>